<name>A0A9W9KXU0_9EURO</name>
<keyword evidence="5" id="KW-1185">Reference proteome</keyword>
<evidence type="ECO:0000256" key="2">
    <source>
        <dbReference type="ARBA" id="ARBA00023002"/>
    </source>
</evidence>
<dbReference type="InterPro" id="IPR016166">
    <property type="entry name" value="FAD-bd_PCMH"/>
</dbReference>
<dbReference type="SUPFAM" id="SSF56176">
    <property type="entry name" value="FAD-binding/transporter-associated domain-like"/>
    <property type="match status" value="1"/>
</dbReference>
<accession>A0A9W9KXU0</accession>
<dbReference type="GeneID" id="81408716"/>
<dbReference type="PANTHER" id="PTHR13878:SF91">
    <property type="entry name" value="FAD BINDING DOMAIN PROTEIN (AFU_ORTHOLOGUE AFUA_6G12070)-RELATED"/>
    <property type="match status" value="1"/>
</dbReference>
<dbReference type="Gene3D" id="3.30.465.10">
    <property type="match status" value="1"/>
</dbReference>
<evidence type="ECO:0000259" key="3">
    <source>
        <dbReference type="PROSITE" id="PS51387"/>
    </source>
</evidence>
<dbReference type="InterPro" id="IPR006094">
    <property type="entry name" value="Oxid_FAD_bind_N"/>
</dbReference>
<proteinExistence type="inferred from homology"/>
<dbReference type="GO" id="GO:0016491">
    <property type="term" value="F:oxidoreductase activity"/>
    <property type="evidence" value="ECO:0007669"/>
    <property type="project" value="UniProtKB-KW"/>
</dbReference>
<evidence type="ECO:0000313" key="5">
    <source>
        <dbReference type="Proteomes" id="UP001149079"/>
    </source>
</evidence>
<dbReference type="PROSITE" id="PS51387">
    <property type="entry name" value="FAD_PCMH"/>
    <property type="match status" value="1"/>
</dbReference>
<protein>
    <submittedName>
        <fullName evidence="4">FAD linked oxidase N-terminal</fullName>
    </submittedName>
</protein>
<dbReference type="Pfam" id="PF01565">
    <property type="entry name" value="FAD_binding_4"/>
    <property type="match status" value="1"/>
</dbReference>
<comment type="similarity">
    <text evidence="1">Belongs to the oxygen-dependent FAD-linked oxidoreductase family.</text>
</comment>
<comment type="caution">
    <text evidence="4">The sequence shown here is derived from an EMBL/GenBank/DDBJ whole genome shotgun (WGS) entry which is preliminary data.</text>
</comment>
<evidence type="ECO:0000256" key="1">
    <source>
        <dbReference type="ARBA" id="ARBA00005466"/>
    </source>
</evidence>
<dbReference type="InterPro" id="IPR016169">
    <property type="entry name" value="FAD-bd_PCMH_sub2"/>
</dbReference>
<reference evidence="4" key="2">
    <citation type="journal article" date="2023" name="IMA Fungus">
        <title>Comparative genomic study of the Penicillium genus elucidates a diverse pangenome and 15 lateral gene transfer events.</title>
        <authorList>
            <person name="Petersen C."/>
            <person name="Sorensen T."/>
            <person name="Nielsen M.R."/>
            <person name="Sondergaard T.E."/>
            <person name="Sorensen J.L."/>
            <person name="Fitzpatrick D.A."/>
            <person name="Frisvad J.C."/>
            <person name="Nielsen K.L."/>
        </authorList>
    </citation>
    <scope>NUCLEOTIDE SEQUENCE</scope>
    <source>
        <strain evidence="4">IBT 22155</strain>
    </source>
</reference>
<dbReference type="PANTHER" id="PTHR13878">
    <property type="entry name" value="GULONOLACTONE OXIDASE"/>
    <property type="match status" value="1"/>
</dbReference>
<sequence>MQPEEVAIGVKFARENNVRLVIRNTGHDILGKSEGYGSLQIWIKYIQKGISFQERYTPSDPCASNEWTGSAMTIAGGYVWKDVYDVAFKRKITVVGGGDPTVGCIGGYTQGGGHSPASHDYGLAADQVLEAQVVLANGNIVTANACQFPDLYFAIRGGGGGSYGVVTSMTVKAYPSKPVVAQSLTITPRSDDSEVLLDAITDVYQQYPDIMDAGFSGYGSWSIGNTTAASAKRAAVYIHIVAAMGKCIAESKEAFDALFETLQKYNGSSLDISVAWYEFPTYGAYYQAMSGVSQPVGPPNSAMTSQMFGKSALTANRTALRNIIGIMAGSPEECASNTVELVGGGKVLTDGLDKYSGVNPAWRSTYIVNIVSRAWTDDADAQAIKNDVTYVKGGAMRSLNPFLGSYMNEVWTSSLWRD</sequence>
<dbReference type="OrthoDB" id="9983560at2759"/>
<keyword evidence="2" id="KW-0560">Oxidoreductase</keyword>
<reference evidence="4" key="1">
    <citation type="submission" date="2022-11" db="EMBL/GenBank/DDBJ databases">
        <authorList>
            <person name="Petersen C."/>
        </authorList>
    </citation>
    <scope>NUCLEOTIDE SEQUENCE</scope>
    <source>
        <strain evidence="4">IBT 22155</strain>
    </source>
</reference>
<evidence type="ECO:0000313" key="4">
    <source>
        <dbReference type="EMBL" id="KAJ5124977.1"/>
    </source>
</evidence>
<dbReference type="RefSeq" id="XP_056519376.1">
    <property type="nucleotide sequence ID" value="XM_056669546.1"/>
</dbReference>
<dbReference type="GO" id="GO:0071949">
    <property type="term" value="F:FAD binding"/>
    <property type="evidence" value="ECO:0007669"/>
    <property type="project" value="InterPro"/>
</dbReference>
<organism evidence="4 5">
    <name type="scientific">Penicillium bovifimosum</name>
    <dbReference type="NCBI Taxonomy" id="126998"/>
    <lineage>
        <taxon>Eukaryota</taxon>
        <taxon>Fungi</taxon>
        <taxon>Dikarya</taxon>
        <taxon>Ascomycota</taxon>
        <taxon>Pezizomycotina</taxon>
        <taxon>Eurotiomycetes</taxon>
        <taxon>Eurotiomycetidae</taxon>
        <taxon>Eurotiales</taxon>
        <taxon>Aspergillaceae</taxon>
        <taxon>Penicillium</taxon>
    </lineage>
</organism>
<dbReference type="InterPro" id="IPR050432">
    <property type="entry name" value="FAD-linked_Oxidoreductases_BP"/>
</dbReference>
<gene>
    <name evidence="4" type="ORF">N7515_008802</name>
</gene>
<dbReference type="EMBL" id="JAPQKL010000006">
    <property type="protein sequence ID" value="KAJ5124977.1"/>
    <property type="molecule type" value="Genomic_DNA"/>
</dbReference>
<dbReference type="InterPro" id="IPR036318">
    <property type="entry name" value="FAD-bd_PCMH-like_sf"/>
</dbReference>
<dbReference type="Proteomes" id="UP001149079">
    <property type="component" value="Unassembled WGS sequence"/>
</dbReference>
<dbReference type="AlphaFoldDB" id="A0A9W9KXU0"/>
<feature type="domain" description="FAD-binding PCMH-type" evidence="3">
    <location>
        <begin position="1"/>
        <end position="176"/>
    </location>
</feature>